<dbReference type="Pfam" id="PF02738">
    <property type="entry name" value="MoCoBD_1"/>
    <property type="match status" value="1"/>
</dbReference>
<dbReference type="STRING" id="1123282.SAMN02745823_01846"/>
<dbReference type="SUPFAM" id="SSF56003">
    <property type="entry name" value="Molybdenum cofactor-binding domain"/>
    <property type="match status" value="1"/>
</dbReference>
<dbReference type="InterPro" id="IPR036856">
    <property type="entry name" value="Ald_Oxase/Xan_DH_a/b_sf"/>
</dbReference>
<dbReference type="GO" id="GO:0016491">
    <property type="term" value="F:oxidoreductase activity"/>
    <property type="evidence" value="ECO:0007669"/>
    <property type="project" value="UniProtKB-KW"/>
</dbReference>
<organism evidence="5 6">
    <name type="scientific">Sporobacter termitidis DSM 10068</name>
    <dbReference type="NCBI Taxonomy" id="1123282"/>
    <lineage>
        <taxon>Bacteria</taxon>
        <taxon>Bacillati</taxon>
        <taxon>Bacillota</taxon>
        <taxon>Clostridia</taxon>
        <taxon>Eubacteriales</taxon>
        <taxon>Oscillospiraceae</taxon>
        <taxon>Sporobacter</taxon>
    </lineage>
</organism>
<dbReference type="RefSeq" id="WP_073077998.1">
    <property type="nucleotide sequence ID" value="NZ_FQXV01000005.1"/>
</dbReference>
<dbReference type="Proteomes" id="UP000183995">
    <property type="component" value="Unassembled WGS sequence"/>
</dbReference>
<evidence type="ECO:0000256" key="1">
    <source>
        <dbReference type="ARBA" id="ARBA00022505"/>
    </source>
</evidence>
<reference evidence="5 6" key="1">
    <citation type="submission" date="2016-11" db="EMBL/GenBank/DDBJ databases">
        <authorList>
            <person name="Jaros S."/>
            <person name="Januszkiewicz K."/>
            <person name="Wedrychowicz H."/>
        </authorList>
    </citation>
    <scope>NUCLEOTIDE SEQUENCE [LARGE SCALE GENOMIC DNA]</scope>
    <source>
        <strain evidence="5 6">DSM 10068</strain>
    </source>
</reference>
<name>A0A1M5XIX4_9FIRM</name>
<evidence type="ECO:0000256" key="3">
    <source>
        <dbReference type="SAM" id="MobiDB-lite"/>
    </source>
</evidence>
<dbReference type="InterPro" id="IPR000674">
    <property type="entry name" value="Ald_Oxase/Xan_DH_a/b"/>
</dbReference>
<dbReference type="Gene3D" id="3.30.365.10">
    <property type="entry name" value="Aldehyde oxidase/xanthine dehydrogenase, molybdopterin binding domain"/>
    <property type="match status" value="4"/>
</dbReference>
<keyword evidence="6" id="KW-1185">Reference proteome</keyword>
<evidence type="ECO:0000259" key="4">
    <source>
        <dbReference type="SMART" id="SM01008"/>
    </source>
</evidence>
<dbReference type="Pfam" id="PF20256">
    <property type="entry name" value="MoCoBD_2"/>
    <property type="match status" value="1"/>
</dbReference>
<evidence type="ECO:0000313" key="5">
    <source>
        <dbReference type="EMBL" id="SHH99582.1"/>
    </source>
</evidence>
<dbReference type="InterPro" id="IPR016208">
    <property type="entry name" value="Ald_Oxase/xanthine_DH-like"/>
</dbReference>
<keyword evidence="1" id="KW-0500">Molybdenum</keyword>
<feature type="region of interest" description="Disordered" evidence="3">
    <location>
        <begin position="162"/>
        <end position="181"/>
    </location>
</feature>
<dbReference type="PANTHER" id="PTHR11908:SF132">
    <property type="entry name" value="ALDEHYDE OXIDASE 1-RELATED"/>
    <property type="match status" value="1"/>
</dbReference>
<dbReference type="InterPro" id="IPR008274">
    <property type="entry name" value="AldOxase/xan_DH_MoCoBD1"/>
</dbReference>
<dbReference type="Gene3D" id="3.90.1170.50">
    <property type="entry name" value="Aldehyde oxidase/xanthine dehydrogenase, a/b hammerhead"/>
    <property type="match status" value="1"/>
</dbReference>
<protein>
    <submittedName>
        <fullName evidence="5">CO or xanthine dehydrogenase, Mo-binding subunit</fullName>
    </submittedName>
</protein>
<dbReference type="AlphaFoldDB" id="A0A1M5XIX4"/>
<keyword evidence="2" id="KW-0560">Oxidoreductase</keyword>
<sequence length="791" mass="87352">MADLAGVNGQRENFRVVGKPNLPGVLSYALATGVAKFGIDYVLPGMLHAKFLRSPYANAKVLRVGTAKAWALPGVADIVTWEDEDVKNLVSYGEHWGTLRPWLDNIADQEGTEVAVIVVAESEEICEEALRRLDVEWEVLPHVVNLSKGRREDAFVIRPQDRSTPVFGAPDPNAPPNPPKKGNVAYSNVCWGDIEEGFRQADDIVEYDMTIPAFASHVPNPYGSVAWWSKDSYSGERETLHIEGAVRERLPISRMYDTPLENVVQEGLFMGGKYCDWGLRRSQEITPLLAKRTGRPVRCVMSREETFDSVIMQQRHMRLKVGFTKEGLITAIDDHSVSDGGIWGSSSFGHVGDLKHGPYNAIKCKNIRQQMEIVDSNRSTMWVTGQHCPFNWDVVTVAIYLIAEKLGKDPIDVTRTNLHGPASKDDPNPVPSFEACVAAGKKLMDWNWHPATTKKLPDGRMHGASFRYQLCVRHSVSGYACKLEFRDGVVHMPTQGPVFGAYMVEPNAMVVAEELGLEYEDIRVDFDYRAKFSPVGGGSDGTTASSWAMKECANILKKQILEAAVEYAESWPLILMAPLQGTPLPEPGPFKGCKPEDLDIMDGKIFVKADPERSAPLAQATNRELVATYSGRPPLAAWLTGANGLILDTMNTVYCEVAVDTETGEVEILRFGAVVDPGKVMRRTSLESQIDQVMYFSQGCQLLEDYVYDERTGVKLNSNMIDYKKPTMLDVPQVDRELLETRSGNGAYGANGISHSMANTHLVVTAIHNAIGVWVDPPATPDKVLQALGKA</sequence>
<dbReference type="Pfam" id="PF01315">
    <property type="entry name" value="Ald_Xan_dh_C"/>
    <property type="match status" value="1"/>
</dbReference>
<dbReference type="InterPro" id="IPR046867">
    <property type="entry name" value="AldOxase/xan_DH_MoCoBD2"/>
</dbReference>
<dbReference type="EMBL" id="FQXV01000005">
    <property type="protein sequence ID" value="SHH99582.1"/>
    <property type="molecule type" value="Genomic_DNA"/>
</dbReference>
<gene>
    <name evidence="5" type="ORF">SAMN02745823_01846</name>
</gene>
<accession>A0A1M5XIX4</accession>
<evidence type="ECO:0000313" key="6">
    <source>
        <dbReference type="Proteomes" id="UP000183995"/>
    </source>
</evidence>
<dbReference type="SMART" id="SM01008">
    <property type="entry name" value="Ald_Xan_dh_C"/>
    <property type="match status" value="1"/>
</dbReference>
<dbReference type="SUPFAM" id="SSF54665">
    <property type="entry name" value="CO dehydrogenase molybdoprotein N-domain-like"/>
    <property type="match status" value="1"/>
</dbReference>
<dbReference type="InterPro" id="IPR037165">
    <property type="entry name" value="AldOxase/xan_DH_Mopterin-bd_sf"/>
</dbReference>
<proteinExistence type="predicted"/>
<evidence type="ECO:0000256" key="2">
    <source>
        <dbReference type="ARBA" id="ARBA00023002"/>
    </source>
</evidence>
<dbReference type="OrthoDB" id="9759099at2"/>
<feature type="domain" description="Aldehyde oxidase/xanthine dehydrogenase a/b hammerhead" evidence="4">
    <location>
        <begin position="32"/>
        <end position="141"/>
    </location>
</feature>
<dbReference type="GO" id="GO:0005506">
    <property type="term" value="F:iron ion binding"/>
    <property type="evidence" value="ECO:0007669"/>
    <property type="project" value="InterPro"/>
</dbReference>
<dbReference type="PANTHER" id="PTHR11908">
    <property type="entry name" value="XANTHINE DEHYDROGENASE"/>
    <property type="match status" value="1"/>
</dbReference>